<keyword evidence="1" id="KW-0812">Transmembrane</keyword>
<feature type="transmembrane region" description="Helical" evidence="1">
    <location>
        <begin position="6"/>
        <end position="27"/>
    </location>
</feature>
<protein>
    <submittedName>
        <fullName evidence="2">Uncharacterized protein</fullName>
    </submittedName>
</protein>
<organism evidence="2">
    <name type="scientific">marine sediment metagenome</name>
    <dbReference type="NCBI Taxonomy" id="412755"/>
    <lineage>
        <taxon>unclassified sequences</taxon>
        <taxon>metagenomes</taxon>
        <taxon>ecological metagenomes</taxon>
    </lineage>
</organism>
<comment type="caution">
    <text evidence="2">The sequence shown here is derived from an EMBL/GenBank/DDBJ whole genome shotgun (WGS) entry which is preliminary data.</text>
</comment>
<accession>X1DGE0</accession>
<evidence type="ECO:0000256" key="1">
    <source>
        <dbReference type="SAM" id="Phobius"/>
    </source>
</evidence>
<gene>
    <name evidence="2" type="ORF">S03H2_01091</name>
</gene>
<dbReference type="EMBL" id="BARU01000294">
    <property type="protein sequence ID" value="GAH19262.1"/>
    <property type="molecule type" value="Genomic_DNA"/>
</dbReference>
<reference evidence="2" key="1">
    <citation type="journal article" date="2014" name="Front. Microbiol.">
        <title>High frequency of phylogenetically diverse reductive dehalogenase-homologous genes in deep subseafloor sedimentary metagenomes.</title>
        <authorList>
            <person name="Kawai M."/>
            <person name="Futagami T."/>
            <person name="Toyoda A."/>
            <person name="Takaki Y."/>
            <person name="Nishi S."/>
            <person name="Hori S."/>
            <person name="Arai W."/>
            <person name="Tsubouchi T."/>
            <person name="Morono Y."/>
            <person name="Uchiyama I."/>
            <person name="Ito T."/>
            <person name="Fujiyama A."/>
            <person name="Inagaki F."/>
            <person name="Takami H."/>
        </authorList>
    </citation>
    <scope>NUCLEOTIDE SEQUENCE</scope>
    <source>
        <strain evidence="2">Expedition CK06-06</strain>
    </source>
</reference>
<keyword evidence="1" id="KW-0472">Membrane</keyword>
<sequence>MDIALIIADVLGVLAVSLMLFVLKANIKHEKRIQRMENDMYLNPKNPTSMPLTQQVFNLQEDVSSIKESIGKLNEMVMHFYNSNFKK</sequence>
<proteinExistence type="predicted"/>
<name>X1DGE0_9ZZZZ</name>
<evidence type="ECO:0000313" key="2">
    <source>
        <dbReference type="EMBL" id="GAH19262.1"/>
    </source>
</evidence>
<dbReference type="AlphaFoldDB" id="X1DGE0"/>
<keyword evidence="1" id="KW-1133">Transmembrane helix</keyword>